<dbReference type="Gene3D" id="1.25.40.10">
    <property type="entry name" value="Tetratricopeptide repeat domain"/>
    <property type="match status" value="1"/>
</dbReference>
<reference evidence="11" key="1">
    <citation type="submission" date="2018-05" db="EMBL/GenBank/DDBJ databases">
        <authorList>
            <person name="Lanie J.A."/>
            <person name="Ng W.-L."/>
            <person name="Kazmierczak K.M."/>
            <person name="Andrzejewski T.M."/>
            <person name="Davidsen T.M."/>
            <person name="Wayne K.J."/>
            <person name="Tettelin H."/>
            <person name="Glass J.I."/>
            <person name="Rusch D."/>
            <person name="Podicherti R."/>
            <person name="Tsui H.-C.T."/>
            <person name="Winkler M.E."/>
        </authorList>
    </citation>
    <scope>NUCLEOTIDE SEQUENCE</scope>
</reference>
<dbReference type="PANTHER" id="PTHR38035:SF1">
    <property type="entry name" value="ANCILLARY SECYEG TRANSLOCON SUBUNIT"/>
    <property type="match status" value="1"/>
</dbReference>
<feature type="transmembrane region" description="Helical" evidence="9">
    <location>
        <begin position="20"/>
        <end position="40"/>
    </location>
</feature>
<dbReference type="PIRSF" id="PIRSF006170">
    <property type="entry name" value="YfgM"/>
    <property type="match status" value="1"/>
</dbReference>
<protein>
    <recommendedName>
        <fullName evidence="8">Ancillary SecYEG translocon subunit</fullName>
    </recommendedName>
</protein>
<evidence type="ECO:0000256" key="5">
    <source>
        <dbReference type="ARBA" id="ARBA00023136"/>
    </source>
</evidence>
<comment type="subcellular location">
    <subcellularLocation>
        <location evidence="1">Cell membrane</location>
        <topology evidence="1">Single-pass type II membrane protein</topology>
    </subcellularLocation>
</comment>
<sequence length="222" mass="24636">MVESDEEQLEVLKNWWDENGTSLITTVVLALGVVFGYRAWEHNVRETGEAASSAYENLVQATSDLEDENLRTTALSLGEELKTEYDDSTYATFAAMHLAKIAIQQGDLVKAQAELEWAISQKPEQHLESIARMRLARVLVAKGDPSAAMAKLLNYEPSEGQQATWEEVKGDVFVALGDNVNARQSYQMALEHLGDGRSRPLLELKLADIPVTSEMLQPEEDA</sequence>
<dbReference type="Pfam" id="PF09976">
    <property type="entry name" value="TPR_21"/>
    <property type="match status" value="1"/>
</dbReference>
<dbReference type="InterPro" id="IPR026039">
    <property type="entry name" value="YfgM"/>
</dbReference>
<keyword evidence="4 9" id="KW-1133">Transmembrane helix</keyword>
<evidence type="ECO:0000256" key="2">
    <source>
        <dbReference type="ARBA" id="ARBA00022475"/>
    </source>
</evidence>
<dbReference type="InterPro" id="IPR011990">
    <property type="entry name" value="TPR-like_helical_dom_sf"/>
</dbReference>
<name>A0A382NG46_9ZZZZ</name>
<dbReference type="InterPro" id="IPR018704">
    <property type="entry name" value="SecYEG/CpoB_TPR"/>
</dbReference>
<dbReference type="SUPFAM" id="SSF48452">
    <property type="entry name" value="TPR-like"/>
    <property type="match status" value="1"/>
</dbReference>
<dbReference type="GO" id="GO:0044877">
    <property type="term" value="F:protein-containing complex binding"/>
    <property type="evidence" value="ECO:0007669"/>
    <property type="project" value="InterPro"/>
</dbReference>
<keyword evidence="3 9" id="KW-0812">Transmembrane</keyword>
<evidence type="ECO:0000256" key="4">
    <source>
        <dbReference type="ARBA" id="ARBA00022989"/>
    </source>
</evidence>
<feature type="domain" description="Ancillary SecYEG translocon subunit/Cell division coordinator CpoB TPR" evidence="10">
    <location>
        <begin position="13"/>
        <end position="209"/>
    </location>
</feature>
<evidence type="ECO:0000256" key="6">
    <source>
        <dbReference type="ARBA" id="ARBA00023186"/>
    </source>
</evidence>
<organism evidence="11">
    <name type="scientific">marine metagenome</name>
    <dbReference type="NCBI Taxonomy" id="408172"/>
    <lineage>
        <taxon>unclassified sequences</taxon>
        <taxon>metagenomes</taxon>
        <taxon>ecological metagenomes</taxon>
    </lineage>
</organism>
<keyword evidence="2" id="KW-1003">Cell membrane</keyword>
<keyword evidence="6" id="KW-0143">Chaperone</keyword>
<proteinExistence type="inferred from homology"/>
<accession>A0A382NG46</accession>
<dbReference type="EMBL" id="UINC01099425">
    <property type="protein sequence ID" value="SVC58692.1"/>
    <property type="molecule type" value="Genomic_DNA"/>
</dbReference>
<evidence type="ECO:0000256" key="7">
    <source>
        <dbReference type="ARBA" id="ARBA00024197"/>
    </source>
</evidence>
<gene>
    <name evidence="11" type="ORF">METZ01_LOCUS311546</name>
</gene>
<evidence type="ECO:0000313" key="11">
    <source>
        <dbReference type="EMBL" id="SVC58692.1"/>
    </source>
</evidence>
<evidence type="ECO:0000259" key="10">
    <source>
        <dbReference type="Pfam" id="PF09976"/>
    </source>
</evidence>
<dbReference type="PANTHER" id="PTHR38035">
    <property type="entry name" value="UPF0070 PROTEIN YFGM"/>
    <property type="match status" value="1"/>
</dbReference>
<evidence type="ECO:0000256" key="1">
    <source>
        <dbReference type="ARBA" id="ARBA00004401"/>
    </source>
</evidence>
<evidence type="ECO:0000256" key="3">
    <source>
        <dbReference type="ARBA" id="ARBA00022692"/>
    </source>
</evidence>
<comment type="similarity">
    <text evidence="7">Belongs to the YfgM family.</text>
</comment>
<dbReference type="AlphaFoldDB" id="A0A382NG46"/>
<evidence type="ECO:0000256" key="9">
    <source>
        <dbReference type="SAM" id="Phobius"/>
    </source>
</evidence>
<dbReference type="GO" id="GO:0005886">
    <property type="term" value="C:plasma membrane"/>
    <property type="evidence" value="ECO:0007669"/>
    <property type="project" value="UniProtKB-SubCell"/>
</dbReference>
<keyword evidence="5 9" id="KW-0472">Membrane</keyword>
<evidence type="ECO:0000256" key="8">
    <source>
        <dbReference type="ARBA" id="ARBA00024235"/>
    </source>
</evidence>